<reference evidence="11" key="1">
    <citation type="submission" date="2019-12" db="UniProtKB">
        <authorList>
            <consortium name="WormBaseParasite"/>
        </authorList>
    </citation>
    <scope>IDENTIFICATION</scope>
</reference>
<dbReference type="GO" id="GO:0008253">
    <property type="term" value="F:5'-nucleotidase activity"/>
    <property type="evidence" value="ECO:0007669"/>
    <property type="project" value="UniProtKB-EC"/>
</dbReference>
<keyword evidence="10" id="KW-1185">Reference proteome</keyword>
<dbReference type="STRING" id="70415.A0A5S6QFB1"/>
<comment type="similarity">
    <text evidence="2 9">Belongs to the pyrimidine 5'-nucleotidase family.</text>
</comment>
<proteinExistence type="inferred from homology"/>
<dbReference type="Gene3D" id="1.10.150.340">
    <property type="entry name" value="Pyrimidine 5'-nucleotidase (UMPH-1), N-terminal domain"/>
    <property type="match status" value="1"/>
</dbReference>
<evidence type="ECO:0000256" key="2">
    <source>
        <dbReference type="ARBA" id="ARBA00008389"/>
    </source>
</evidence>
<evidence type="ECO:0000256" key="8">
    <source>
        <dbReference type="ARBA" id="ARBA00023080"/>
    </source>
</evidence>
<dbReference type="GO" id="GO:0005737">
    <property type="term" value="C:cytoplasm"/>
    <property type="evidence" value="ECO:0007669"/>
    <property type="project" value="UniProtKB-SubCell"/>
</dbReference>
<keyword evidence="4" id="KW-0479">Metal-binding</keyword>
<dbReference type="InterPro" id="IPR036412">
    <property type="entry name" value="HAD-like_sf"/>
</dbReference>
<dbReference type="Proteomes" id="UP000046395">
    <property type="component" value="Unassembled WGS sequence"/>
</dbReference>
<evidence type="ECO:0000256" key="1">
    <source>
        <dbReference type="ARBA" id="ARBA00000815"/>
    </source>
</evidence>
<evidence type="ECO:0000256" key="5">
    <source>
        <dbReference type="ARBA" id="ARBA00022741"/>
    </source>
</evidence>
<dbReference type="Pfam" id="PF05822">
    <property type="entry name" value="UMPH-1"/>
    <property type="match status" value="1"/>
</dbReference>
<dbReference type="PANTHER" id="PTHR13045">
    <property type="entry name" value="5'-NUCLEOTIDASE"/>
    <property type="match status" value="1"/>
</dbReference>
<comment type="catalytic activity">
    <reaction evidence="1 9">
        <text>a ribonucleoside 5'-phosphate + H2O = a ribonucleoside + phosphate</text>
        <dbReference type="Rhea" id="RHEA:12484"/>
        <dbReference type="ChEBI" id="CHEBI:15377"/>
        <dbReference type="ChEBI" id="CHEBI:18254"/>
        <dbReference type="ChEBI" id="CHEBI:43474"/>
        <dbReference type="ChEBI" id="CHEBI:58043"/>
        <dbReference type="EC" id="3.1.3.5"/>
    </reaction>
</comment>
<dbReference type="AlphaFoldDB" id="A0A5S6QFB1"/>
<keyword evidence="8 9" id="KW-0546">Nucleotide metabolism</keyword>
<dbReference type="GO" id="GO:0000287">
    <property type="term" value="F:magnesium ion binding"/>
    <property type="evidence" value="ECO:0007669"/>
    <property type="project" value="InterPro"/>
</dbReference>
<sequence>MLQQFIISGTVLWVDMGESAEARNARSEMKKLKESKKVFFANEAALENKLTRLASEKSSAVQIVTDFDYTISQFSNPNGKRMLTTHDVCDRYLKKANVELYKKLRLLRKKYRPIEYSSHISMQEKIPHMEAWWRSAHSCIVQSGLRDADFEELAMAAEIDLREGFDSIVGRLDTSGIPVTVFSAGIANIIRTILGSKLGEMPVNMRVIGNEFKFNEEGVICGFSEPVIHTYNKNIRSVSCKDEFLATLKNRNNLILFGDTLGDANMDLGISKDGCVLKIGFLNEMVSELKESYMQAYDIVITDQYSFSIAGEILLLVCNQ</sequence>
<keyword evidence="5 9" id="KW-0547">Nucleotide-binding</keyword>
<dbReference type="SFLD" id="SFLDG01128">
    <property type="entry name" value="C1.4:_5'-Nucleotidase_Like"/>
    <property type="match status" value="1"/>
</dbReference>
<evidence type="ECO:0000256" key="3">
    <source>
        <dbReference type="ARBA" id="ARBA00012643"/>
    </source>
</evidence>
<dbReference type="FunFam" id="1.10.150.340:FF:000001">
    <property type="entry name" value="Cytosolic 5-nucleotidase 3-like"/>
    <property type="match status" value="1"/>
</dbReference>
<dbReference type="InterPro" id="IPR006434">
    <property type="entry name" value="Pyrimidine_nucleotidase_eu"/>
</dbReference>
<name>A0A5S6QFB1_TRIMR</name>
<evidence type="ECO:0000256" key="4">
    <source>
        <dbReference type="ARBA" id="ARBA00022723"/>
    </source>
</evidence>
<evidence type="ECO:0000313" key="11">
    <source>
        <dbReference type="WBParaSite" id="TMUE_1000005800.1"/>
    </source>
</evidence>
<keyword evidence="9" id="KW-0963">Cytoplasm</keyword>
<dbReference type="SFLD" id="SFLDS00003">
    <property type="entry name" value="Haloacid_Dehalogenase"/>
    <property type="match status" value="1"/>
</dbReference>
<evidence type="ECO:0000256" key="7">
    <source>
        <dbReference type="ARBA" id="ARBA00022842"/>
    </source>
</evidence>
<evidence type="ECO:0000313" key="10">
    <source>
        <dbReference type="Proteomes" id="UP000046395"/>
    </source>
</evidence>
<dbReference type="GO" id="GO:0000166">
    <property type="term" value="F:nucleotide binding"/>
    <property type="evidence" value="ECO:0007669"/>
    <property type="project" value="UniProtKB-KW"/>
</dbReference>
<dbReference type="PANTHER" id="PTHR13045:SF0">
    <property type="entry name" value="7-METHYLGUANOSINE PHOSPHATE-SPECIFIC 5'-NUCLEOTIDASE"/>
    <property type="match status" value="1"/>
</dbReference>
<dbReference type="WBParaSite" id="TMUE_1000005800.1">
    <property type="protein sequence ID" value="TMUE_1000005800.1"/>
    <property type="gene ID" value="WBGene00291578"/>
</dbReference>
<dbReference type="InterPro" id="IPR023214">
    <property type="entry name" value="HAD_sf"/>
</dbReference>
<dbReference type="EC" id="3.1.3.5" evidence="3 9"/>
<keyword evidence="6 9" id="KW-0378">Hydrolase</keyword>
<protein>
    <recommendedName>
        <fullName evidence="3 9">5'-nucleotidase</fullName>
        <ecNumber evidence="3 9">3.1.3.5</ecNumber>
    </recommendedName>
</protein>
<dbReference type="Gene3D" id="3.40.50.1000">
    <property type="entry name" value="HAD superfamily/HAD-like"/>
    <property type="match status" value="1"/>
</dbReference>
<keyword evidence="7" id="KW-0460">Magnesium</keyword>
<dbReference type="GO" id="GO:0009117">
    <property type="term" value="P:nucleotide metabolic process"/>
    <property type="evidence" value="ECO:0007669"/>
    <property type="project" value="UniProtKB-KW"/>
</dbReference>
<accession>A0A5S6QFB1</accession>
<organism evidence="10 11">
    <name type="scientific">Trichuris muris</name>
    <name type="common">Mouse whipworm</name>
    <dbReference type="NCBI Taxonomy" id="70415"/>
    <lineage>
        <taxon>Eukaryota</taxon>
        <taxon>Metazoa</taxon>
        <taxon>Ecdysozoa</taxon>
        <taxon>Nematoda</taxon>
        <taxon>Enoplea</taxon>
        <taxon>Dorylaimia</taxon>
        <taxon>Trichinellida</taxon>
        <taxon>Trichuridae</taxon>
        <taxon>Trichuris</taxon>
    </lineage>
</organism>
<dbReference type="NCBIfam" id="TIGR01544">
    <property type="entry name" value="HAD-SF-IE"/>
    <property type="match status" value="1"/>
</dbReference>
<evidence type="ECO:0000256" key="6">
    <source>
        <dbReference type="ARBA" id="ARBA00022801"/>
    </source>
</evidence>
<dbReference type="SUPFAM" id="SSF56784">
    <property type="entry name" value="HAD-like"/>
    <property type="match status" value="1"/>
</dbReference>
<comment type="subcellular location">
    <subcellularLocation>
        <location evidence="9">Cytoplasm</location>
    </subcellularLocation>
</comment>
<evidence type="ECO:0000256" key="9">
    <source>
        <dbReference type="RuleBase" id="RU361276"/>
    </source>
</evidence>